<gene>
    <name evidence="1" type="ORF">WICMUC_000994</name>
</gene>
<name>A0A9P8PY63_9ASCO</name>
<dbReference type="AlphaFoldDB" id="A0A9P8PY63"/>
<dbReference type="EMBL" id="JAEUBF010000310">
    <property type="protein sequence ID" value="KAH3679449.1"/>
    <property type="molecule type" value="Genomic_DNA"/>
</dbReference>
<accession>A0A9P8PY63</accession>
<protein>
    <submittedName>
        <fullName evidence="1">Uncharacterized protein</fullName>
    </submittedName>
</protein>
<keyword evidence="2" id="KW-1185">Reference proteome</keyword>
<dbReference type="Proteomes" id="UP000769528">
    <property type="component" value="Unassembled WGS sequence"/>
</dbReference>
<evidence type="ECO:0000313" key="1">
    <source>
        <dbReference type="EMBL" id="KAH3679449.1"/>
    </source>
</evidence>
<sequence>MEHVKSVVSDWIWDSVDLPTADLGIEEFNSKIKEKLTVDKLSIQFMKSALRAKPMVLEIKQLNSSLLKTKFLVSQKFIPSVDATLGIKDKVNFEYVFSDWEIQTDMWKTVQESDVLKELICISKDVKTFVSEALKSSVSFIPLSRIRSRRASPYFVEMLELNESEVINDPALSFITCPDIIKIEKKEESDYLDEEIDEDYETLSKELNSERAISQLKIKLKSRYTFMLHICDLHETVIPKYICDRWVGEDFEIKNTNLQSLELLILDEGLEKGLEYRVTPPYMLDDPVFQEYHTAFEFAFLHIPAKLKVQSSKNPLAFLKQLATHINEFDLIDECLDSLQLEVFYKTEIKPKIIKATELYLTEPIPGNISDSDVQASDIHISIEKQELVNETLATKTVTSDIDSYFKTSNVMEALGNTATTSRNVTVLDTSMDTEFVEHGYIQNCPSKTCVDDEIDNLILRRKKRKTLSNPTVSCLPILEYLKCSTQPQGKIKEIGKNIDSCRVEVTSTKNEIRLLPDLFLDAHATIGFNLHYIAKNQAYLRFLNLHASNLKIIELELGENQVDILLGCTAGIIFVDAKSLEQVDMRGNLIIGSRLISLKESLQTLYVVIICDETLKHESLLNFQIALSLMGAKSIVSGNSLKTQCALICEIVREDSSKGFKSEDLDLVETPPIKFLMNFGITPFAAVEMLKLKSLLNILTMEKKEMLELFEFLTDSIMQKLNIFLNLPWTVEG</sequence>
<dbReference type="OrthoDB" id="10635667at2759"/>
<reference evidence="1" key="2">
    <citation type="submission" date="2021-01" db="EMBL/GenBank/DDBJ databases">
        <authorList>
            <person name="Schikora-Tamarit M.A."/>
        </authorList>
    </citation>
    <scope>NUCLEOTIDE SEQUENCE</scope>
    <source>
        <strain evidence="1">CBS6341</strain>
    </source>
</reference>
<evidence type="ECO:0000313" key="2">
    <source>
        <dbReference type="Proteomes" id="UP000769528"/>
    </source>
</evidence>
<reference evidence="1" key="1">
    <citation type="journal article" date="2021" name="Open Biol.">
        <title>Shared evolutionary footprints suggest mitochondrial oxidative damage underlies multiple complex I losses in fungi.</title>
        <authorList>
            <person name="Schikora-Tamarit M.A."/>
            <person name="Marcet-Houben M."/>
            <person name="Nosek J."/>
            <person name="Gabaldon T."/>
        </authorList>
    </citation>
    <scope>NUCLEOTIDE SEQUENCE</scope>
    <source>
        <strain evidence="1">CBS6341</strain>
    </source>
</reference>
<organism evidence="1 2">
    <name type="scientific">Wickerhamomyces mucosus</name>
    <dbReference type="NCBI Taxonomy" id="1378264"/>
    <lineage>
        <taxon>Eukaryota</taxon>
        <taxon>Fungi</taxon>
        <taxon>Dikarya</taxon>
        <taxon>Ascomycota</taxon>
        <taxon>Saccharomycotina</taxon>
        <taxon>Saccharomycetes</taxon>
        <taxon>Phaffomycetales</taxon>
        <taxon>Wickerhamomycetaceae</taxon>
        <taxon>Wickerhamomyces</taxon>
    </lineage>
</organism>
<proteinExistence type="predicted"/>
<comment type="caution">
    <text evidence="1">The sequence shown here is derived from an EMBL/GenBank/DDBJ whole genome shotgun (WGS) entry which is preliminary data.</text>
</comment>